<dbReference type="PRINTS" id="PR00053">
    <property type="entry name" value="FORKHEAD"/>
</dbReference>
<dbReference type="GO" id="GO:0000981">
    <property type="term" value="F:DNA-binding transcription factor activity, RNA polymerase II-specific"/>
    <property type="evidence" value="ECO:0007669"/>
    <property type="project" value="TreeGrafter"/>
</dbReference>
<dbReference type="InterPro" id="IPR049624">
    <property type="entry name" value="FOXN1_4"/>
</dbReference>
<evidence type="ECO:0000313" key="9">
    <source>
        <dbReference type="EMBL" id="CAK1604438.1"/>
    </source>
</evidence>
<evidence type="ECO:0000256" key="4">
    <source>
        <dbReference type="ARBA" id="ARBA00023125"/>
    </source>
</evidence>
<dbReference type="GO" id="GO:0005634">
    <property type="term" value="C:nucleus"/>
    <property type="evidence" value="ECO:0007669"/>
    <property type="project" value="UniProtKB-SubCell"/>
</dbReference>
<keyword evidence="2" id="KW-0217">Developmental protein</keyword>
<evidence type="ECO:0000313" key="10">
    <source>
        <dbReference type="Proteomes" id="UP001314205"/>
    </source>
</evidence>
<evidence type="ECO:0000256" key="3">
    <source>
        <dbReference type="ARBA" id="ARBA00023015"/>
    </source>
</evidence>
<feature type="domain" description="Fork-head" evidence="8">
    <location>
        <begin position="327"/>
        <end position="424"/>
    </location>
</feature>
<dbReference type="Pfam" id="PF00250">
    <property type="entry name" value="Forkhead"/>
    <property type="match status" value="1"/>
</dbReference>
<dbReference type="Gene3D" id="1.10.10.10">
    <property type="entry name" value="Winged helix-like DNA-binding domain superfamily/Winged helix DNA-binding domain"/>
    <property type="match status" value="1"/>
</dbReference>
<proteinExistence type="predicted"/>
<keyword evidence="5" id="KW-0804">Transcription</keyword>
<dbReference type="InterPro" id="IPR001766">
    <property type="entry name" value="Fork_head_dom"/>
</dbReference>
<feature type="DNA-binding region" description="Fork-head" evidence="7">
    <location>
        <begin position="327"/>
        <end position="424"/>
    </location>
</feature>
<dbReference type="SMART" id="SM00339">
    <property type="entry name" value="FH"/>
    <property type="match status" value="1"/>
</dbReference>
<protein>
    <recommendedName>
        <fullName evidence="8">Fork-head domain-containing protein</fullName>
    </recommendedName>
</protein>
<evidence type="ECO:0000256" key="1">
    <source>
        <dbReference type="ARBA" id="ARBA00004123"/>
    </source>
</evidence>
<dbReference type="InterPro" id="IPR030456">
    <property type="entry name" value="TF_fork_head_CS_2"/>
</dbReference>
<keyword evidence="10" id="KW-1185">Reference proteome</keyword>
<organism evidence="9 10">
    <name type="scientific">Parnassius mnemosyne</name>
    <name type="common">clouded apollo</name>
    <dbReference type="NCBI Taxonomy" id="213953"/>
    <lineage>
        <taxon>Eukaryota</taxon>
        <taxon>Metazoa</taxon>
        <taxon>Ecdysozoa</taxon>
        <taxon>Arthropoda</taxon>
        <taxon>Hexapoda</taxon>
        <taxon>Insecta</taxon>
        <taxon>Pterygota</taxon>
        <taxon>Neoptera</taxon>
        <taxon>Endopterygota</taxon>
        <taxon>Lepidoptera</taxon>
        <taxon>Glossata</taxon>
        <taxon>Ditrysia</taxon>
        <taxon>Papilionoidea</taxon>
        <taxon>Papilionidae</taxon>
        <taxon>Parnassiinae</taxon>
        <taxon>Parnassini</taxon>
        <taxon>Parnassius</taxon>
        <taxon>Driopa</taxon>
    </lineage>
</organism>
<keyword evidence="4 7" id="KW-0238">DNA-binding</keyword>
<evidence type="ECO:0000256" key="7">
    <source>
        <dbReference type="PROSITE-ProRule" id="PRU00089"/>
    </source>
</evidence>
<comment type="caution">
    <text evidence="9">The sequence shown here is derived from an EMBL/GenBank/DDBJ whole genome shotgun (WGS) entry which is preliminary data.</text>
</comment>
<dbReference type="PANTHER" id="PTHR46721:SF3">
    <property type="entry name" value="FORKHEAD BOX N1"/>
    <property type="match status" value="1"/>
</dbReference>
<dbReference type="PROSITE" id="PS00658">
    <property type="entry name" value="FORK_HEAD_2"/>
    <property type="match status" value="1"/>
</dbReference>
<evidence type="ECO:0000259" key="8">
    <source>
        <dbReference type="PROSITE" id="PS50039"/>
    </source>
</evidence>
<reference evidence="9 10" key="1">
    <citation type="submission" date="2023-11" db="EMBL/GenBank/DDBJ databases">
        <authorList>
            <person name="Hedman E."/>
            <person name="Englund M."/>
            <person name="Stromberg M."/>
            <person name="Nyberg Akerstrom W."/>
            <person name="Nylinder S."/>
            <person name="Jareborg N."/>
            <person name="Kallberg Y."/>
            <person name="Kronander E."/>
        </authorList>
    </citation>
    <scope>NUCLEOTIDE SEQUENCE [LARGE SCALE GENOMIC DNA]</scope>
</reference>
<evidence type="ECO:0000256" key="5">
    <source>
        <dbReference type="ARBA" id="ARBA00023163"/>
    </source>
</evidence>
<comment type="subcellular location">
    <subcellularLocation>
        <location evidence="1 7">Nucleus</location>
    </subcellularLocation>
</comment>
<dbReference type="AlphaFoldDB" id="A0AAV1M9M0"/>
<accession>A0AAV1M9M0</accession>
<dbReference type="PANTHER" id="PTHR46721">
    <property type="entry name" value="FORKHEAD BOX PROTEIN N1"/>
    <property type="match status" value="1"/>
</dbReference>
<keyword evidence="6 7" id="KW-0539">Nucleus</keyword>
<gene>
    <name evidence="9" type="ORF">PARMNEM_LOCUS22654</name>
</gene>
<evidence type="ECO:0000256" key="6">
    <source>
        <dbReference type="ARBA" id="ARBA00023242"/>
    </source>
</evidence>
<evidence type="ECO:0000256" key="2">
    <source>
        <dbReference type="ARBA" id="ARBA00022473"/>
    </source>
</evidence>
<sequence length="606" mass="67432">MCEILDYSIEHKDIYVNKYSACLDMDLYITDSLQDMLDMDIKNEIATDLSSITDFPDSLGLNFSELPPLLDIDTDNSVTWLNNSSSFVHNLDLYGSEANAVMVNPNSVMPSTFAETPVKNIVKEEASNLLLTSAAASNDTNTTASLASPKEEKSHLTFSPNAIKVTKVQESEELKSKKSLEEATQMLIYVRKQDKNVVKDLIKDLDVDTNKSKSTASHATPAVRIKPEIIKLNNKNCSILNTSQKMAQQMGTKTIISGNIHILDAQQSRTILANGNKNQATILIDNSSLGNNRQIIKTAVNGSFKIDNSQAKFLNNITKTTVGEFPKPAYSYSCLIAMALKNSRTGSLPVSEIYNFMCQHFPYFKTAPSGWKNSVRHNLSLNKCFEKIEKPSTNGSQRKGCLWAMNPSKVGKMDEEVLKWSRKDPQAIKNAMVYPDSLEALERGEMKYSGFASDTEAEDDVDPDADVELDPDFEIDPEVKEEVEEEETVIEQETSDQELEVEEVVEGTGMVGGTYRLLATGPSSLTSYITDIESSEEVSDIEVLDHSYEEIDIDVTKPVKLDVSMTENYTIHPAKRSKTSYIYQPVSTPTHTSRRKTPLVNRVALI</sequence>
<dbReference type="CDD" id="cd20030">
    <property type="entry name" value="FH_FOXN1-like"/>
    <property type="match status" value="1"/>
</dbReference>
<dbReference type="Proteomes" id="UP001314205">
    <property type="component" value="Unassembled WGS sequence"/>
</dbReference>
<dbReference type="EMBL" id="CAVLGL010000159">
    <property type="protein sequence ID" value="CAK1604438.1"/>
    <property type="molecule type" value="Genomic_DNA"/>
</dbReference>
<keyword evidence="3" id="KW-0805">Transcription regulation</keyword>
<dbReference type="GO" id="GO:0000976">
    <property type="term" value="F:transcription cis-regulatory region binding"/>
    <property type="evidence" value="ECO:0007669"/>
    <property type="project" value="TreeGrafter"/>
</dbReference>
<dbReference type="PROSITE" id="PS50039">
    <property type="entry name" value="FORK_HEAD_3"/>
    <property type="match status" value="1"/>
</dbReference>
<dbReference type="InterPro" id="IPR036390">
    <property type="entry name" value="WH_DNA-bd_sf"/>
</dbReference>
<dbReference type="InterPro" id="IPR036388">
    <property type="entry name" value="WH-like_DNA-bd_sf"/>
</dbReference>
<name>A0AAV1M9M0_9NEOP</name>
<dbReference type="SUPFAM" id="SSF46785">
    <property type="entry name" value="Winged helix' DNA-binding domain"/>
    <property type="match status" value="1"/>
</dbReference>
<dbReference type="FunFam" id="1.10.10.10:FF:000122">
    <property type="entry name" value="Forkhead box protein N1"/>
    <property type="match status" value="1"/>
</dbReference>